<dbReference type="Pfam" id="PF03441">
    <property type="entry name" value="FAD_binding_7"/>
    <property type="match status" value="1"/>
</dbReference>
<dbReference type="AlphaFoldDB" id="A0A240EJ63"/>
<organism evidence="9 10">
    <name type="scientific">Vibrio thalassae</name>
    <dbReference type="NCBI Taxonomy" id="1243014"/>
    <lineage>
        <taxon>Bacteria</taxon>
        <taxon>Pseudomonadati</taxon>
        <taxon>Pseudomonadota</taxon>
        <taxon>Gammaproteobacteria</taxon>
        <taxon>Vibrionales</taxon>
        <taxon>Vibrionaceae</taxon>
        <taxon>Vibrio</taxon>
    </lineage>
</organism>
<dbReference type="InterPro" id="IPR036134">
    <property type="entry name" value="Crypto/Photolyase_FAD-like_sf"/>
</dbReference>
<dbReference type="PROSITE" id="PS00394">
    <property type="entry name" value="DNA_PHOTOLYASES_1_1"/>
    <property type="match status" value="1"/>
</dbReference>
<dbReference type="Gene3D" id="3.40.50.620">
    <property type="entry name" value="HUPs"/>
    <property type="match status" value="1"/>
</dbReference>
<sequence>MQTIDIVWLKRDLRLTDHQPLQQALLSKFPTVLLYVFEPMLLDNPHYSERHWRFVWQSLTDMNATLAPLSHNVTIMHGDALECFRSISNHFQINAVFSHQEIGLNCTFERDKDIATWFQKHNIPWHEYDFGAVIRGAANRTHWDKHWNKVMREPILDIQLHNKALTTLDTVNLNHAFSPPLNWQSKLKGMQTGGSSLAWKTLHDFFQQRGREYYRSLSSPTASRVACTRLSPYLAWGNISLRQVYQSLLQHWHVTGFRRSLVALSSRLHWHCHFMQKFESECQMEFRCLNKAYEPLLEHNSSRDLLLLEAWKQGKTGIPLVDASMRCLHRTGYLNFRMRAMLVSFLTHHLNIDWRAGVTHLAQLFLDFEPGIHYPQFQMQAGITGINTIRIYNPTKQAQEHDSEGKFILKWLPELSKVPVPLLFEPWKMTAMEAIMYDLDSSTPYLNPIIDIESNAKTARERLWTWRKRLDVKEEGQRILSRHVRLSSHKKRG</sequence>
<dbReference type="InterPro" id="IPR006050">
    <property type="entry name" value="DNA_photolyase_N"/>
</dbReference>
<evidence type="ECO:0000256" key="1">
    <source>
        <dbReference type="ARBA" id="ARBA00001932"/>
    </source>
</evidence>
<evidence type="ECO:0000256" key="7">
    <source>
        <dbReference type="RuleBase" id="RU004182"/>
    </source>
</evidence>
<protein>
    <submittedName>
        <fullName evidence="9">Cryptochrome-like protein cry2</fullName>
    </submittedName>
</protein>
<evidence type="ECO:0000256" key="3">
    <source>
        <dbReference type="ARBA" id="ARBA00022630"/>
    </source>
</evidence>
<gene>
    <name evidence="9" type="primary">cry2</name>
    <name evidence="9" type="ORF">VTH8203_01901</name>
</gene>
<dbReference type="EMBL" id="OANU01000023">
    <property type="protein sequence ID" value="SNX48283.1"/>
    <property type="molecule type" value="Genomic_DNA"/>
</dbReference>
<evidence type="ECO:0000313" key="9">
    <source>
        <dbReference type="EMBL" id="SNX48283.1"/>
    </source>
</evidence>
<evidence type="ECO:0000256" key="6">
    <source>
        <dbReference type="PIRSR" id="PIRSR602081-1"/>
    </source>
</evidence>
<keyword evidence="10" id="KW-1185">Reference proteome</keyword>
<name>A0A240EJ63_9VIBR</name>
<dbReference type="InterPro" id="IPR005101">
    <property type="entry name" value="Cryptochr/Photolyase_FAD-bd"/>
</dbReference>
<comment type="cofactor">
    <cofactor evidence="1">
        <name>(6R)-5,10-methylene-5,6,7,8-tetrahydrofolate</name>
        <dbReference type="ChEBI" id="CHEBI:15636"/>
    </cofactor>
</comment>
<comment type="similarity">
    <text evidence="2">Belongs to the DNA photolyase class-1 family.</text>
</comment>
<keyword evidence="5 7" id="KW-0157">Chromophore</keyword>
<dbReference type="SUPFAM" id="SSF52425">
    <property type="entry name" value="Cryptochrome/photolyase, N-terminal domain"/>
    <property type="match status" value="1"/>
</dbReference>
<dbReference type="PANTHER" id="PTHR11455">
    <property type="entry name" value="CRYPTOCHROME"/>
    <property type="match status" value="1"/>
</dbReference>
<dbReference type="InterPro" id="IPR002081">
    <property type="entry name" value="Cryptochrome/DNA_photolyase_1"/>
</dbReference>
<keyword evidence="4 6" id="KW-0274">FAD</keyword>
<evidence type="ECO:0000256" key="5">
    <source>
        <dbReference type="ARBA" id="ARBA00022991"/>
    </source>
</evidence>
<comment type="similarity">
    <text evidence="7">Belongs to the DNA photolyase family.</text>
</comment>
<dbReference type="Pfam" id="PF00875">
    <property type="entry name" value="DNA_photolyase"/>
    <property type="match status" value="1"/>
</dbReference>
<dbReference type="GO" id="GO:0003904">
    <property type="term" value="F:deoxyribodipyrimidine photo-lyase activity"/>
    <property type="evidence" value="ECO:0007669"/>
    <property type="project" value="TreeGrafter"/>
</dbReference>
<comment type="cofactor">
    <cofactor evidence="6">
        <name>FAD</name>
        <dbReference type="ChEBI" id="CHEBI:57692"/>
    </cofactor>
    <text evidence="6">Binds 1 FAD per subunit.</text>
</comment>
<dbReference type="InterPro" id="IPR014729">
    <property type="entry name" value="Rossmann-like_a/b/a_fold"/>
</dbReference>
<dbReference type="GO" id="GO:0003677">
    <property type="term" value="F:DNA binding"/>
    <property type="evidence" value="ECO:0007669"/>
    <property type="project" value="TreeGrafter"/>
</dbReference>
<keyword evidence="3 6" id="KW-0285">Flavoprotein</keyword>
<dbReference type="GO" id="GO:0009416">
    <property type="term" value="P:response to light stimulus"/>
    <property type="evidence" value="ECO:0007669"/>
    <property type="project" value="TreeGrafter"/>
</dbReference>
<feature type="domain" description="Photolyase/cryptochrome alpha/beta" evidence="8">
    <location>
        <begin position="3"/>
        <end position="133"/>
    </location>
</feature>
<evidence type="ECO:0000256" key="4">
    <source>
        <dbReference type="ARBA" id="ARBA00022827"/>
    </source>
</evidence>
<dbReference type="PROSITE" id="PS51645">
    <property type="entry name" value="PHR_CRY_ALPHA_BETA"/>
    <property type="match status" value="1"/>
</dbReference>
<proteinExistence type="inferred from homology"/>
<dbReference type="PRINTS" id="PR00147">
    <property type="entry name" value="DNAPHOTLYASE"/>
</dbReference>
<dbReference type="SUPFAM" id="SSF48173">
    <property type="entry name" value="Cryptochrome/photolyase FAD-binding domain"/>
    <property type="match status" value="1"/>
</dbReference>
<reference evidence="10" key="1">
    <citation type="submission" date="2016-06" db="EMBL/GenBank/DDBJ databases">
        <authorList>
            <person name="Rodrigo-Torres L."/>
            <person name="Arahal R.D."/>
            <person name="Lucena T."/>
        </authorList>
    </citation>
    <scope>NUCLEOTIDE SEQUENCE [LARGE SCALE GENOMIC DNA]</scope>
    <source>
        <strain evidence="10">CECT8203</strain>
    </source>
</reference>
<dbReference type="GO" id="GO:0071949">
    <property type="term" value="F:FAD binding"/>
    <property type="evidence" value="ECO:0007669"/>
    <property type="project" value="TreeGrafter"/>
</dbReference>
<dbReference type="Gene3D" id="1.10.579.10">
    <property type="entry name" value="DNA Cyclobutane Dipyrimidine Photolyase, subunit A, domain 3"/>
    <property type="match status" value="1"/>
</dbReference>
<dbReference type="Proteomes" id="UP000219336">
    <property type="component" value="Unassembled WGS sequence"/>
</dbReference>
<dbReference type="PANTHER" id="PTHR11455:SF9">
    <property type="entry name" value="CRYPTOCHROME CIRCADIAN CLOCK 5 ISOFORM X1"/>
    <property type="match status" value="1"/>
</dbReference>
<dbReference type="RefSeq" id="WP_096993469.1">
    <property type="nucleotide sequence ID" value="NZ_JBHSII010000011.1"/>
</dbReference>
<evidence type="ECO:0000256" key="2">
    <source>
        <dbReference type="ARBA" id="ARBA00005862"/>
    </source>
</evidence>
<feature type="binding site" evidence="6">
    <location>
        <position position="213"/>
    </location>
    <ligand>
        <name>FAD</name>
        <dbReference type="ChEBI" id="CHEBI:57692"/>
    </ligand>
</feature>
<dbReference type="InterPro" id="IPR036155">
    <property type="entry name" value="Crypto/Photolyase_N_sf"/>
</dbReference>
<evidence type="ECO:0000313" key="10">
    <source>
        <dbReference type="Proteomes" id="UP000219336"/>
    </source>
</evidence>
<dbReference type="InterPro" id="IPR018394">
    <property type="entry name" value="DNA_photolyase_1_CS_C"/>
</dbReference>
<dbReference type="GO" id="GO:0006950">
    <property type="term" value="P:response to stress"/>
    <property type="evidence" value="ECO:0007669"/>
    <property type="project" value="UniProtKB-ARBA"/>
</dbReference>
<evidence type="ECO:0000259" key="8">
    <source>
        <dbReference type="PROSITE" id="PS51645"/>
    </source>
</evidence>
<dbReference type="Gene3D" id="1.25.40.80">
    <property type="match status" value="1"/>
</dbReference>
<dbReference type="OrthoDB" id="9772484at2"/>
<dbReference type="GO" id="GO:0006139">
    <property type="term" value="P:nucleobase-containing compound metabolic process"/>
    <property type="evidence" value="ECO:0007669"/>
    <property type="project" value="UniProtKB-ARBA"/>
</dbReference>
<accession>A0A240EJ63</accession>